<evidence type="ECO:0000313" key="2">
    <source>
        <dbReference type="Proteomes" id="UP000245119"/>
    </source>
</evidence>
<name>A0A2T7PU10_POMCA</name>
<evidence type="ECO:0000313" key="1">
    <source>
        <dbReference type="EMBL" id="PVD36899.1"/>
    </source>
</evidence>
<protein>
    <submittedName>
        <fullName evidence="1">Uncharacterized protein</fullName>
    </submittedName>
</protein>
<accession>A0A2T7PU10</accession>
<proteinExistence type="predicted"/>
<dbReference type="EMBL" id="PZQS01000002">
    <property type="protein sequence ID" value="PVD36899.1"/>
    <property type="molecule type" value="Genomic_DNA"/>
</dbReference>
<feature type="non-terminal residue" evidence="1">
    <location>
        <position position="1"/>
    </location>
</feature>
<sequence>STHGRHTLSLKTSQQPINVEPLSLFCNITGCFSAMGGEGDLNGDSFSAEGKQATVRGGGKIGGELVVPQGVVAESSAKDLGFRFRGAGVCLLSYPPCPHLLHRGLA</sequence>
<comment type="caution">
    <text evidence="1">The sequence shown here is derived from an EMBL/GenBank/DDBJ whole genome shotgun (WGS) entry which is preliminary data.</text>
</comment>
<dbReference type="Proteomes" id="UP000245119">
    <property type="component" value="Linkage Group LG2"/>
</dbReference>
<gene>
    <name evidence="1" type="ORF">C0Q70_03890</name>
</gene>
<keyword evidence="2" id="KW-1185">Reference proteome</keyword>
<organism evidence="1 2">
    <name type="scientific">Pomacea canaliculata</name>
    <name type="common">Golden apple snail</name>
    <dbReference type="NCBI Taxonomy" id="400727"/>
    <lineage>
        <taxon>Eukaryota</taxon>
        <taxon>Metazoa</taxon>
        <taxon>Spiralia</taxon>
        <taxon>Lophotrochozoa</taxon>
        <taxon>Mollusca</taxon>
        <taxon>Gastropoda</taxon>
        <taxon>Caenogastropoda</taxon>
        <taxon>Architaenioglossa</taxon>
        <taxon>Ampullarioidea</taxon>
        <taxon>Ampullariidae</taxon>
        <taxon>Pomacea</taxon>
    </lineage>
</organism>
<reference evidence="1 2" key="1">
    <citation type="submission" date="2018-04" db="EMBL/GenBank/DDBJ databases">
        <title>The genome of golden apple snail Pomacea canaliculata provides insight into stress tolerance and invasive adaptation.</title>
        <authorList>
            <person name="Liu C."/>
            <person name="Liu B."/>
            <person name="Ren Y."/>
            <person name="Zhang Y."/>
            <person name="Wang H."/>
            <person name="Li S."/>
            <person name="Jiang F."/>
            <person name="Yin L."/>
            <person name="Zhang G."/>
            <person name="Qian W."/>
            <person name="Fan W."/>
        </authorList>
    </citation>
    <scope>NUCLEOTIDE SEQUENCE [LARGE SCALE GENOMIC DNA]</scope>
    <source>
        <strain evidence="1">SZHN2017</strain>
        <tissue evidence="1">Muscle</tissue>
    </source>
</reference>
<dbReference type="AlphaFoldDB" id="A0A2T7PU10"/>